<accession>A0ABR3JRD7</accession>
<evidence type="ECO:0000313" key="2">
    <source>
        <dbReference type="EMBL" id="KAL0958429.1"/>
    </source>
</evidence>
<comment type="caution">
    <text evidence="2">The sequence shown here is derived from an EMBL/GenBank/DDBJ whole genome shotgun (WGS) entry which is preliminary data.</text>
</comment>
<name>A0ABR3JRD7_9AGAR</name>
<protein>
    <recommendedName>
        <fullName evidence="4">F-box protein</fullName>
    </recommendedName>
</protein>
<feature type="region of interest" description="Disordered" evidence="1">
    <location>
        <begin position="1"/>
        <end position="63"/>
    </location>
</feature>
<organism evidence="2 3">
    <name type="scientific">Hohenbuehelia grisea</name>
    <dbReference type="NCBI Taxonomy" id="104357"/>
    <lineage>
        <taxon>Eukaryota</taxon>
        <taxon>Fungi</taxon>
        <taxon>Dikarya</taxon>
        <taxon>Basidiomycota</taxon>
        <taxon>Agaricomycotina</taxon>
        <taxon>Agaricomycetes</taxon>
        <taxon>Agaricomycetidae</taxon>
        <taxon>Agaricales</taxon>
        <taxon>Pleurotineae</taxon>
        <taxon>Pleurotaceae</taxon>
        <taxon>Hohenbuehelia</taxon>
    </lineage>
</organism>
<reference evidence="3" key="1">
    <citation type="submission" date="2024-06" db="EMBL/GenBank/DDBJ databases">
        <title>Multi-omics analyses provide insights into the biosynthesis of the anticancer antibiotic pleurotin in Hohenbuehelia grisea.</title>
        <authorList>
            <person name="Weaver J.A."/>
            <person name="Alberti F."/>
        </authorList>
    </citation>
    <scope>NUCLEOTIDE SEQUENCE [LARGE SCALE GENOMIC DNA]</scope>
    <source>
        <strain evidence="3">T-177</strain>
    </source>
</reference>
<evidence type="ECO:0008006" key="4">
    <source>
        <dbReference type="Google" id="ProtNLM"/>
    </source>
</evidence>
<evidence type="ECO:0000313" key="3">
    <source>
        <dbReference type="Proteomes" id="UP001556367"/>
    </source>
</evidence>
<evidence type="ECO:0000256" key="1">
    <source>
        <dbReference type="SAM" id="MobiDB-lite"/>
    </source>
</evidence>
<dbReference type="Proteomes" id="UP001556367">
    <property type="component" value="Unassembled WGS sequence"/>
</dbReference>
<sequence length="488" mass="53137">MAAVLHVSASASTSTTTSSTSTNTSSTGTTTTTTTARGILKRPRPPRTHAAAPWPPQPKAATFDHPLSKTLAARIPQEIFDLIAAFLVSSTGALVAQAWVHPSRCADPAFAVWSVNVASGLGRASNEHGRGGGGTNGRGAKRGLERFLGLVDAPYSTMGRYVQKVCVVGTRFGAVEGVREGVVSVARRVSVLEALECLRFEAMGWPQDDEQAGLGLGTEQDPAMSSPSSLPISPHLDMLAALELKGVEFPSLAMLVDLLYCVPSLERLALHLVWWRIDDIPEPRAVPPLGGLRTLALGACFQADFVEWFLAHGRIPPVGTVRLRHMTEVDGPSVARFLRALGPVLKELDLYETPCMDDVDLSYNTSLQKLSIHSVPLKQPTQLEWIPSLLDQIASSDMRSLELGLSHRSIGALDNLDFARLNRVLGRPHFREMQRLRFRLARTCGDGEEAEKQRLRHAWAWIRARLPGCDVRGVLSVEGPQEEDGFWT</sequence>
<dbReference type="SUPFAM" id="SSF52047">
    <property type="entry name" value="RNI-like"/>
    <property type="match status" value="1"/>
</dbReference>
<feature type="compositionally biased region" description="Low complexity" evidence="1">
    <location>
        <begin position="8"/>
        <end position="36"/>
    </location>
</feature>
<proteinExistence type="predicted"/>
<dbReference type="EMBL" id="JASNQZ010000004">
    <property type="protein sequence ID" value="KAL0958429.1"/>
    <property type="molecule type" value="Genomic_DNA"/>
</dbReference>
<gene>
    <name evidence="2" type="ORF">HGRIS_000571</name>
</gene>
<keyword evidence="3" id="KW-1185">Reference proteome</keyword>